<sequence length="548" mass="61248">MTKFKILIHPADNVKKQKSQGAVNYTRLKKDSSNKERRYLCGVASGIMLDGHKERMTKEAIDDFVNQTSQKDILLIVNHGKDFTEDIGILEHSEILQNGDWYTEFRLYDEDDGMPQAKLDEANVVWKQSTGQAPYKHAKQFGFSIEGHVDKQNIKSASDGAIEIYKVDLDPGVTLVTKPAYHTSTATAIQKALHVEKTLSEEIEKRREKNRSYWELKWDISSSLDTAIEAILRSNLDLDTKRKAIDLEITSFKDSMLKLLEGIEYNLKNDDAHEIAEEIYSNENLPGKEISESEDAERLEAGKNNEGQKDMKTKKNDEVKNSIQSAIASLQQIAQALEGEKEIDNLSPDQPKESTDDVTLKAQEEAKKKADEEAKKKSEDEKTELEKALEKVAKEAEGSMEDDPEEMLENVRPENELEERAKQMLLGVVKKSKAGQGEKQIVKAVEQLTKVVTHLTAKSMETEKAVGGLLEGLIGKEAFQTQPSQTQQVRKGMNGTLDQNALDMLTGLLQANGMTIQKSQGNDGIIGNGTLSENPNAMTQLFSHVVGR</sequence>
<dbReference type="RefSeq" id="YP_009835499.1">
    <property type="nucleotide sequence ID" value="NC_048679.1"/>
</dbReference>
<dbReference type="GeneID" id="55605572"/>
<keyword evidence="3" id="KW-1185">Reference proteome</keyword>
<name>A0A343LEC7_9CAUD</name>
<dbReference type="EMBL" id="MF974397">
    <property type="protein sequence ID" value="ATN95037.1"/>
    <property type="molecule type" value="Genomic_DNA"/>
</dbReference>
<feature type="compositionally biased region" description="Basic and acidic residues" evidence="1">
    <location>
        <begin position="296"/>
        <end position="317"/>
    </location>
</feature>
<evidence type="ECO:0000256" key="1">
    <source>
        <dbReference type="SAM" id="MobiDB-lite"/>
    </source>
</evidence>
<dbReference type="Proteomes" id="UP000259796">
    <property type="component" value="Segment"/>
</dbReference>
<feature type="region of interest" description="Disordered" evidence="1">
    <location>
        <begin position="279"/>
        <end position="317"/>
    </location>
</feature>
<organism evidence="2 3">
    <name type="scientific">Leptospira phage LE4</name>
    <dbReference type="NCBI Taxonomy" id="2041383"/>
    <lineage>
        <taxon>Viruses</taxon>
        <taxon>Duplodnaviria</taxon>
        <taxon>Heunggongvirae</taxon>
        <taxon>Uroviricota</taxon>
        <taxon>Caudoviricetes</taxon>
        <taxon>Nylescharonvirus</taxon>
        <taxon>Nylescharonvirus LE4</taxon>
    </lineage>
</organism>
<evidence type="ECO:0000313" key="2">
    <source>
        <dbReference type="EMBL" id="ATN95037.1"/>
    </source>
</evidence>
<evidence type="ECO:0000313" key="3">
    <source>
        <dbReference type="Proteomes" id="UP000259796"/>
    </source>
</evidence>
<reference evidence="2 3" key="1">
    <citation type="journal article" date="2018" name="Sci. Rep.">
        <title>Characterization of LE3 and LE4, the only lytic phages known to infect the spirochete Leptospira.</title>
        <authorList>
            <person name="Schiettekatte O."/>
            <person name="Vincent A.T."/>
            <person name="Malosse C."/>
            <person name="Lechat P."/>
            <person name="Chamot-Rooke J."/>
            <person name="Veyrier F.J."/>
            <person name="Picardeau M."/>
            <person name="Bourhy P."/>
        </authorList>
    </citation>
    <scope>NUCLEOTIDE SEQUENCE [LARGE SCALE GENOMIC DNA]</scope>
</reference>
<feature type="region of interest" description="Disordered" evidence="1">
    <location>
        <begin position="341"/>
        <end position="386"/>
    </location>
</feature>
<proteinExistence type="predicted"/>
<accession>A0A343LEC7</accession>
<protein>
    <submittedName>
        <fullName evidence="2">Uncharacterized protein</fullName>
    </submittedName>
</protein>
<dbReference type="KEGG" id="vg:55605572"/>